<dbReference type="GO" id="GO:0004803">
    <property type="term" value="F:transposase activity"/>
    <property type="evidence" value="ECO:0007669"/>
    <property type="project" value="InterPro"/>
</dbReference>
<evidence type="ECO:0000313" key="3">
    <source>
        <dbReference type="Proteomes" id="UP001155034"/>
    </source>
</evidence>
<gene>
    <name evidence="2" type="ORF">GGP82_001170</name>
</gene>
<dbReference type="Gene3D" id="1.10.10.60">
    <property type="entry name" value="Homeodomain-like"/>
    <property type="match status" value="1"/>
</dbReference>
<dbReference type="Proteomes" id="UP001155034">
    <property type="component" value="Unassembled WGS sequence"/>
</dbReference>
<dbReference type="InterPro" id="IPR051839">
    <property type="entry name" value="RD_transcriptional_regulator"/>
</dbReference>
<reference evidence="2" key="1">
    <citation type="submission" date="2022-08" db="EMBL/GenBank/DDBJ databases">
        <title>Genomic Encyclopedia of Type Strains, Phase V (KMG-V): Genome sequencing to study the core and pangenomes of soil and plant-associated prokaryotes.</title>
        <authorList>
            <person name="Whitman W."/>
        </authorList>
    </citation>
    <scope>NUCLEOTIDE SEQUENCE</scope>
    <source>
        <strain evidence="2">SP2016B</strain>
    </source>
</reference>
<dbReference type="GO" id="GO:0003677">
    <property type="term" value="F:DNA binding"/>
    <property type="evidence" value="ECO:0007669"/>
    <property type="project" value="InterPro"/>
</dbReference>
<evidence type="ECO:0000256" key="1">
    <source>
        <dbReference type="SAM" id="Coils"/>
    </source>
</evidence>
<sequence>MTKRRTYTKEFKIEAVELADEIDNSAQAERDLGIPHGQIYKWRKKLNEEGEPEKAFPGKGNVRDAKMKALKRRLDRLEEENAILKKAIGIFSTAPVERRPR</sequence>
<accession>A0A9X2RAR5</accession>
<organism evidence="2 3">
    <name type="scientific">Salinibacter ruber</name>
    <dbReference type="NCBI Taxonomy" id="146919"/>
    <lineage>
        <taxon>Bacteria</taxon>
        <taxon>Pseudomonadati</taxon>
        <taxon>Rhodothermota</taxon>
        <taxon>Rhodothermia</taxon>
        <taxon>Rhodothermales</taxon>
        <taxon>Salinibacteraceae</taxon>
        <taxon>Salinibacter</taxon>
    </lineage>
</organism>
<dbReference type="PANTHER" id="PTHR33215">
    <property type="entry name" value="PROTEIN DISTAL ANTENNA"/>
    <property type="match status" value="1"/>
</dbReference>
<dbReference type="Pfam" id="PF01527">
    <property type="entry name" value="HTH_Tnp_1"/>
    <property type="match status" value="1"/>
</dbReference>
<dbReference type="EMBL" id="JANTYZ010000002">
    <property type="protein sequence ID" value="MCS3864624.1"/>
    <property type="molecule type" value="Genomic_DNA"/>
</dbReference>
<protein>
    <submittedName>
        <fullName evidence="2">Transposase</fullName>
    </submittedName>
</protein>
<dbReference type="InterPro" id="IPR002514">
    <property type="entry name" value="Transposase_8"/>
</dbReference>
<feature type="coiled-coil region" evidence="1">
    <location>
        <begin position="60"/>
        <end position="87"/>
    </location>
</feature>
<dbReference type="AlphaFoldDB" id="A0A9X2RAR5"/>
<keyword evidence="1" id="KW-0175">Coiled coil</keyword>
<comment type="caution">
    <text evidence="2">The sequence shown here is derived from an EMBL/GenBank/DDBJ whole genome shotgun (WGS) entry which is preliminary data.</text>
</comment>
<dbReference type="GO" id="GO:0006313">
    <property type="term" value="P:DNA transposition"/>
    <property type="evidence" value="ECO:0007669"/>
    <property type="project" value="InterPro"/>
</dbReference>
<name>A0A9X2RAR5_9BACT</name>
<dbReference type="PANTHER" id="PTHR33215:SF13">
    <property type="entry name" value="PROTEIN DISTAL ANTENNA"/>
    <property type="match status" value="1"/>
</dbReference>
<proteinExistence type="predicted"/>
<evidence type="ECO:0000313" key="2">
    <source>
        <dbReference type="EMBL" id="MCS3864624.1"/>
    </source>
</evidence>
<dbReference type="SUPFAM" id="SSF46689">
    <property type="entry name" value="Homeodomain-like"/>
    <property type="match status" value="1"/>
</dbReference>
<dbReference type="InterPro" id="IPR009057">
    <property type="entry name" value="Homeodomain-like_sf"/>
</dbReference>